<evidence type="ECO:0000256" key="9">
    <source>
        <dbReference type="ARBA" id="ARBA00023167"/>
    </source>
</evidence>
<dbReference type="GO" id="GO:0106312">
    <property type="term" value="F:methylenetetrahydrofolate reductase (NADH) activity"/>
    <property type="evidence" value="ECO:0007669"/>
    <property type="project" value="UniProtKB-EC"/>
</dbReference>
<comment type="caution">
    <text evidence="13">The sequence shown here is derived from an EMBL/GenBank/DDBJ whole genome shotgun (WGS) entry which is preliminary data.</text>
</comment>
<evidence type="ECO:0000256" key="5">
    <source>
        <dbReference type="ARBA" id="ARBA00022630"/>
    </source>
</evidence>
<dbReference type="InterPro" id="IPR004620">
    <property type="entry name" value="MTHF_reductase_bac"/>
</dbReference>
<evidence type="ECO:0000256" key="1">
    <source>
        <dbReference type="ARBA" id="ARBA00001974"/>
    </source>
</evidence>
<reference evidence="13" key="2">
    <citation type="submission" date="2021-04" db="EMBL/GenBank/DDBJ databases">
        <authorList>
            <person name="Gilroy R."/>
        </authorList>
    </citation>
    <scope>NUCLEOTIDE SEQUENCE</scope>
    <source>
        <strain evidence="13">CHK199-9574</strain>
    </source>
</reference>
<keyword evidence="7 12" id="KW-0560">Oxidoreductase</keyword>
<reference evidence="13" key="1">
    <citation type="journal article" date="2021" name="PeerJ">
        <title>Extensive microbial diversity within the chicken gut microbiome revealed by metagenomics and culture.</title>
        <authorList>
            <person name="Gilroy R."/>
            <person name="Ravi A."/>
            <person name="Getino M."/>
            <person name="Pursley I."/>
            <person name="Horton D.L."/>
            <person name="Alikhan N.F."/>
            <person name="Baker D."/>
            <person name="Gharbi K."/>
            <person name="Hall N."/>
            <person name="Watson M."/>
            <person name="Adriaenssens E.M."/>
            <person name="Foster-Nyarko E."/>
            <person name="Jarju S."/>
            <person name="Secka A."/>
            <person name="Antonio M."/>
            <person name="Oren A."/>
            <person name="Chaudhuri R.R."/>
            <person name="La Ragione R."/>
            <person name="Hildebrand F."/>
            <person name="Pallen M.J."/>
        </authorList>
    </citation>
    <scope>NUCLEOTIDE SEQUENCE</scope>
    <source>
        <strain evidence="13">CHK199-9574</strain>
    </source>
</reference>
<comment type="pathway">
    <text evidence="2 12">One-carbon metabolism; tetrahydrofolate interconversion.</text>
</comment>
<sequence>MHITQLFGRKKAVYSFEIFPPKPTADIAGISQAVERLSRLGPDYISVTCSAGGSGNSRTAEIAKLVRACGIEPLAHVTCINSTKDEVRATLEELNADGIQNVLALRGDRVEGKQKDDFSYASELVSFIKETGLPFDIGGACYPECHPECADILTDIRNLKKKVDAGVTHLNTQLFFDNEDFFRFRDMLSLAGIDVPVQAGIMPLVKKSHVDRIISLSGAKIPAKISRMISRFYEKPDALMEAGIAYATDQIIDLLSAGADGIHLYVMNNAYVAERITENVTNILKEINGQN</sequence>
<dbReference type="InterPro" id="IPR029041">
    <property type="entry name" value="FAD-linked_oxidoreductase-like"/>
</dbReference>
<comment type="pathway">
    <text evidence="10">Amino-acid biosynthesis; L-methionine biosynthesis via de novo pathway.</text>
</comment>
<comment type="cofactor">
    <cofactor evidence="1 12">
        <name>FAD</name>
        <dbReference type="ChEBI" id="CHEBI:57692"/>
    </cofactor>
</comment>
<evidence type="ECO:0000256" key="4">
    <source>
        <dbReference type="ARBA" id="ARBA00022605"/>
    </source>
</evidence>
<dbReference type="GO" id="GO:0071949">
    <property type="term" value="F:FAD binding"/>
    <property type="evidence" value="ECO:0007669"/>
    <property type="project" value="TreeGrafter"/>
</dbReference>
<dbReference type="SUPFAM" id="SSF51730">
    <property type="entry name" value="FAD-linked oxidoreductase"/>
    <property type="match status" value="1"/>
</dbReference>
<keyword evidence="9" id="KW-0486">Methionine biosynthesis</keyword>
<evidence type="ECO:0000256" key="10">
    <source>
        <dbReference type="ARBA" id="ARBA00034478"/>
    </source>
</evidence>
<gene>
    <name evidence="13" type="primary">metF</name>
    <name evidence="13" type="ORF">H9728_00720</name>
</gene>
<evidence type="ECO:0000256" key="12">
    <source>
        <dbReference type="RuleBase" id="RU003862"/>
    </source>
</evidence>
<protein>
    <recommendedName>
        <fullName evidence="12">Methylenetetrahydrofolate reductase</fullName>
        <ecNumber evidence="12">1.5.1.54</ecNumber>
    </recommendedName>
</protein>
<keyword evidence="5 12" id="KW-0285">Flavoprotein</keyword>
<comment type="catalytic activity">
    <reaction evidence="11">
        <text>(6S)-5-methyl-5,6,7,8-tetrahydrofolate + NAD(+) = (6R)-5,10-methylene-5,6,7,8-tetrahydrofolate + NADH + H(+)</text>
        <dbReference type="Rhea" id="RHEA:19821"/>
        <dbReference type="ChEBI" id="CHEBI:15378"/>
        <dbReference type="ChEBI" id="CHEBI:15636"/>
        <dbReference type="ChEBI" id="CHEBI:18608"/>
        <dbReference type="ChEBI" id="CHEBI:57540"/>
        <dbReference type="ChEBI" id="CHEBI:57945"/>
        <dbReference type="EC" id="1.5.1.54"/>
    </reaction>
    <physiologicalReaction direction="right-to-left" evidence="11">
        <dbReference type="Rhea" id="RHEA:19823"/>
    </physiologicalReaction>
</comment>
<name>A0A9D1Z7D0_9FIRM</name>
<keyword evidence="6 12" id="KW-0274">FAD</keyword>
<organism evidence="13 14">
    <name type="scientific">Candidatus Borkfalkia excrementavium</name>
    <dbReference type="NCBI Taxonomy" id="2838505"/>
    <lineage>
        <taxon>Bacteria</taxon>
        <taxon>Bacillati</taxon>
        <taxon>Bacillota</taxon>
        <taxon>Clostridia</taxon>
        <taxon>Christensenellales</taxon>
        <taxon>Christensenellaceae</taxon>
        <taxon>Candidatus Borkfalkia</taxon>
    </lineage>
</organism>
<proteinExistence type="inferred from homology"/>
<dbReference type="Proteomes" id="UP000824135">
    <property type="component" value="Unassembled WGS sequence"/>
</dbReference>
<keyword evidence="8" id="KW-0520">NAD</keyword>
<evidence type="ECO:0000256" key="11">
    <source>
        <dbReference type="ARBA" id="ARBA00048628"/>
    </source>
</evidence>
<dbReference type="NCBIfam" id="TIGR00676">
    <property type="entry name" value="fadh2"/>
    <property type="match status" value="1"/>
</dbReference>
<evidence type="ECO:0000256" key="8">
    <source>
        <dbReference type="ARBA" id="ARBA00023027"/>
    </source>
</evidence>
<dbReference type="Gene3D" id="3.20.20.220">
    <property type="match status" value="1"/>
</dbReference>
<dbReference type="CDD" id="cd00537">
    <property type="entry name" value="MTHFR"/>
    <property type="match status" value="1"/>
</dbReference>
<evidence type="ECO:0000256" key="7">
    <source>
        <dbReference type="ARBA" id="ARBA00023002"/>
    </source>
</evidence>
<dbReference type="GO" id="GO:0035999">
    <property type="term" value="P:tetrahydrofolate interconversion"/>
    <property type="evidence" value="ECO:0007669"/>
    <property type="project" value="TreeGrafter"/>
</dbReference>
<dbReference type="GO" id="GO:0009086">
    <property type="term" value="P:methionine biosynthetic process"/>
    <property type="evidence" value="ECO:0007669"/>
    <property type="project" value="UniProtKB-KW"/>
</dbReference>
<accession>A0A9D1Z7D0</accession>
<keyword evidence="4" id="KW-0028">Amino-acid biosynthesis</keyword>
<evidence type="ECO:0000313" key="14">
    <source>
        <dbReference type="Proteomes" id="UP000824135"/>
    </source>
</evidence>
<dbReference type="EMBL" id="DXCO01000005">
    <property type="protein sequence ID" value="HIY77545.1"/>
    <property type="molecule type" value="Genomic_DNA"/>
</dbReference>
<evidence type="ECO:0000256" key="3">
    <source>
        <dbReference type="ARBA" id="ARBA00006743"/>
    </source>
</evidence>
<dbReference type="InterPro" id="IPR003171">
    <property type="entry name" value="Mehydrof_redctse-like"/>
</dbReference>
<evidence type="ECO:0000256" key="6">
    <source>
        <dbReference type="ARBA" id="ARBA00022827"/>
    </source>
</evidence>
<evidence type="ECO:0000313" key="13">
    <source>
        <dbReference type="EMBL" id="HIY77545.1"/>
    </source>
</evidence>
<dbReference type="EC" id="1.5.1.54" evidence="12"/>
<dbReference type="PANTHER" id="PTHR45754:SF3">
    <property type="entry name" value="METHYLENETETRAHYDROFOLATE REDUCTASE (NADPH)"/>
    <property type="match status" value="1"/>
</dbReference>
<dbReference type="Pfam" id="PF02219">
    <property type="entry name" value="MTHFR"/>
    <property type="match status" value="1"/>
</dbReference>
<dbReference type="PANTHER" id="PTHR45754">
    <property type="entry name" value="METHYLENETETRAHYDROFOLATE REDUCTASE"/>
    <property type="match status" value="1"/>
</dbReference>
<comment type="similarity">
    <text evidence="3 12">Belongs to the methylenetetrahydrofolate reductase family.</text>
</comment>
<evidence type="ECO:0000256" key="2">
    <source>
        <dbReference type="ARBA" id="ARBA00004777"/>
    </source>
</evidence>
<dbReference type="GO" id="GO:0005829">
    <property type="term" value="C:cytosol"/>
    <property type="evidence" value="ECO:0007669"/>
    <property type="project" value="InterPro"/>
</dbReference>
<dbReference type="AlphaFoldDB" id="A0A9D1Z7D0"/>